<dbReference type="AlphaFoldDB" id="A0A0P6XN55"/>
<dbReference type="STRING" id="360411.AC812_04915"/>
<reference evidence="3 4" key="1">
    <citation type="submission" date="2015-07" db="EMBL/GenBank/DDBJ databases">
        <title>Draft genome of Bellilinea caldifistulae DSM 17877.</title>
        <authorList>
            <person name="Hemp J."/>
            <person name="Ward L.M."/>
            <person name="Pace L.A."/>
            <person name="Fischer W.W."/>
        </authorList>
    </citation>
    <scope>NUCLEOTIDE SEQUENCE [LARGE SCALE GENOMIC DNA]</scope>
    <source>
        <strain evidence="3 4">GOMI-1</strain>
    </source>
</reference>
<protein>
    <recommendedName>
        <fullName evidence="5">DUF4129 domain-containing protein</fullName>
    </recommendedName>
</protein>
<proteinExistence type="predicted"/>
<evidence type="ECO:0000313" key="4">
    <source>
        <dbReference type="Proteomes" id="UP000050514"/>
    </source>
</evidence>
<feature type="chain" id="PRO_5006133138" description="DUF4129 domain-containing protein" evidence="2">
    <location>
        <begin position="24"/>
        <end position="303"/>
    </location>
</feature>
<evidence type="ECO:0000256" key="2">
    <source>
        <dbReference type="SAM" id="SignalP"/>
    </source>
</evidence>
<feature type="transmembrane region" description="Helical" evidence="1">
    <location>
        <begin position="117"/>
        <end position="142"/>
    </location>
</feature>
<evidence type="ECO:0000256" key="1">
    <source>
        <dbReference type="SAM" id="Phobius"/>
    </source>
</evidence>
<dbReference type="RefSeq" id="WP_061919797.1">
    <property type="nucleotide sequence ID" value="NZ_DF967971.1"/>
</dbReference>
<keyword evidence="2" id="KW-0732">Signal</keyword>
<sequence length="303" mass="33289">MKRVVIIVLLLLTGCVSTPPVQYAPPDPAALRATAQAAEALAGQVEEQTRATQAAQETSLRQTAEAVRLEATRQAVSLEATKQALAIAEQAYQMTATAEAVRRQAEREAQAQRQEGWLQLLALLILLLTLLALGGVVVVLVWRAGNEWIAWQSRRRQLVESRAGTLLLLAGNAPPVRVQVIQPALPARLPDEGDESETEPIPYSVDGELVGFIQRRADPHKRLALRLLRESIQTVGAQSNRIPGWRELGWSAEVWSQAVRLLSRYIETQPGKGTYLTGEYATLQELYYAVGERRAVLSPAPVE</sequence>
<feature type="signal peptide" evidence="2">
    <location>
        <begin position="1"/>
        <end position="23"/>
    </location>
</feature>
<accession>A0A0P6XN55</accession>
<name>A0A0P6XN55_9CHLR</name>
<gene>
    <name evidence="3" type="ORF">AC812_04915</name>
</gene>
<dbReference type="PROSITE" id="PS51257">
    <property type="entry name" value="PROKAR_LIPOPROTEIN"/>
    <property type="match status" value="1"/>
</dbReference>
<keyword evidence="1" id="KW-0812">Transmembrane</keyword>
<comment type="caution">
    <text evidence="3">The sequence shown here is derived from an EMBL/GenBank/DDBJ whole genome shotgun (WGS) entry which is preliminary data.</text>
</comment>
<keyword evidence="4" id="KW-1185">Reference proteome</keyword>
<evidence type="ECO:0000313" key="3">
    <source>
        <dbReference type="EMBL" id="KPL76663.1"/>
    </source>
</evidence>
<evidence type="ECO:0008006" key="5">
    <source>
        <dbReference type="Google" id="ProtNLM"/>
    </source>
</evidence>
<dbReference type="OrthoDB" id="171731at2"/>
<keyword evidence="1" id="KW-1133">Transmembrane helix</keyword>
<organism evidence="3 4">
    <name type="scientific">Bellilinea caldifistulae</name>
    <dbReference type="NCBI Taxonomy" id="360411"/>
    <lineage>
        <taxon>Bacteria</taxon>
        <taxon>Bacillati</taxon>
        <taxon>Chloroflexota</taxon>
        <taxon>Anaerolineae</taxon>
        <taxon>Anaerolineales</taxon>
        <taxon>Anaerolineaceae</taxon>
        <taxon>Bellilinea</taxon>
    </lineage>
</organism>
<dbReference type="Proteomes" id="UP000050514">
    <property type="component" value="Unassembled WGS sequence"/>
</dbReference>
<keyword evidence="1" id="KW-0472">Membrane</keyword>
<dbReference type="EMBL" id="LGHJ01000011">
    <property type="protein sequence ID" value="KPL76663.1"/>
    <property type="molecule type" value="Genomic_DNA"/>
</dbReference>